<keyword evidence="4" id="KW-0175">Coiled coil</keyword>
<gene>
    <name evidence="5" type="ORF">Catovirus_2_126</name>
</gene>
<organism evidence="5">
    <name type="scientific">Catovirus CTV1</name>
    <dbReference type="NCBI Taxonomy" id="1977631"/>
    <lineage>
        <taxon>Viruses</taxon>
        <taxon>Varidnaviria</taxon>
        <taxon>Bamfordvirae</taxon>
        <taxon>Nucleocytoviricota</taxon>
        <taxon>Megaviricetes</taxon>
        <taxon>Imitervirales</taxon>
        <taxon>Mimiviridae</taxon>
        <taxon>Klosneuvirinae</taxon>
        <taxon>Catovirus</taxon>
    </lineage>
</organism>
<keyword evidence="2" id="KW-0540">Nuclease</keyword>
<keyword evidence="3" id="KW-0378">Hydrolase</keyword>
<dbReference type="Gene3D" id="1.10.287.1040">
    <property type="entry name" value="Exonuclease VII, small subunit"/>
    <property type="match status" value="1"/>
</dbReference>
<evidence type="ECO:0000256" key="3">
    <source>
        <dbReference type="ARBA" id="ARBA00022801"/>
    </source>
</evidence>
<feature type="coiled-coil region" evidence="4">
    <location>
        <begin position="26"/>
        <end position="101"/>
    </location>
</feature>
<dbReference type="GO" id="GO:0006308">
    <property type="term" value="P:DNA catabolic process"/>
    <property type="evidence" value="ECO:0007669"/>
    <property type="project" value="InterPro"/>
</dbReference>
<dbReference type="EMBL" id="KY684084">
    <property type="protein sequence ID" value="ARF09177.1"/>
    <property type="molecule type" value="Genomic_DNA"/>
</dbReference>
<evidence type="ECO:0000256" key="2">
    <source>
        <dbReference type="ARBA" id="ARBA00022722"/>
    </source>
</evidence>
<reference evidence="5" key="1">
    <citation type="journal article" date="2017" name="Science">
        <title>Giant viruses with an expanded complement of translation system components.</title>
        <authorList>
            <person name="Schulz F."/>
            <person name="Yutin N."/>
            <person name="Ivanova N.N."/>
            <person name="Ortega D.R."/>
            <person name="Lee T.K."/>
            <person name="Vierheilig J."/>
            <person name="Daims H."/>
            <person name="Horn M."/>
            <person name="Wagner M."/>
            <person name="Jensen G.J."/>
            <person name="Kyrpides N.C."/>
            <person name="Koonin E.V."/>
            <person name="Woyke T."/>
        </authorList>
    </citation>
    <scope>NUCLEOTIDE SEQUENCE</scope>
    <source>
        <strain evidence="5">CTV1</strain>
    </source>
</reference>
<dbReference type="InterPro" id="IPR037004">
    <property type="entry name" value="Exonuc_VII_ssu_sf"/>
</dbReference>
<proteinExistence type="predicted"/>
<dbReference type="GO" id="GO:0009318">
    <property type="term" value="C:exodeoxyribonuclease VII complex"/>
    <property type="evidence" value="ECO:0007669"/>
    <property type="project" value="InterPro"/>
</dbReference>
<evidence type="ECO:0000256" key="1">
    <source>
        <dbReference type="ARBA" id="ARBA00022490"/>
    </source>
</evidence>
<evidence type="ECO:0000313" key="5">
    <source>
        <dbReference type="EMBL" id="ARF09177.1"/>
    </source>
</evidence>
<dbReference type="Pfam" id="PF02609">
    <property type="entry name" value="Exonuc_VII_S"/>
    <property type="match status" value="1"/>
</dbReference>
<name>A0A1V0SBS9_9VIRU</name>
<dbReference type="InterPro" id="IPR003761">
    <property type="entry name" value="Exonuc_VII_S"/>
</dbReference>
<accession>A0A1V0SBS9</accession>
<keyword evidence="1" id="KW-0963">Cytoplasm</keyword>
<dbReference type="GO" id="GO:0008855">
    <property type="term" value="F:exodeoxyribonuclease VII activity"/>
    <property type="evidence" value="ECO:0007669"/>
    <property type="project" value="InterPro"/>
</dbReference>
<protein>
    <submittedName>
        <fullName evidence="5">Uncharacterized protein</fullName>
    </submittedName>
</protein>
<sequence length="132" mass="15643">MNKKPISINLKEIEKEMIEMENIDGIKKLVNKYNNLYLRIDDSKKELKQLTDSMIEIKDDENEVISENSSSDDNTSYVDNMSELERLNKLISDNIENMELEEIIEIYKKANKMISKCQKYLNEQKMEIINEE</sequence>
<dbReference type="SUPFAM" id="SSF116842">
    <property type="entry name" value="XseB-like"/>
    <property type="match status" value="1"/>
</dbReference>
<evidence type="ECO:0000256" key="4">
    <source>
        <dbReference type="SAM" id="Coils"/>
    </source>
</evidence>